<sequence length="114" mass="13100">MVPQRTKFNLIALVSLCVINIMEIESDKFNYPMTVGTDGQMTVDFGGILITLSDTFIITIQGKNCTYVFDFSQPNQEEFRVRRGNRRASLACKDDSNTSNKRRRIKRILDDSNR</sequence>
<reference evidence="4" key="2">
    <citation type="submission" date="2023-11" db="UniProtKB">
        <authorList>
            <consortium name="WormBaseParasite"/>
        </authorList>
    </citation>
    <scope>IDENTIFICATION</scope>
</reference>
<dbReference type="WBParaSite" id="TREG1_92800.1">
    <property type="protein sequence ID" value="TREG1_92800.1"/>
    <property type="gene ID" value="TREG1_92800"/>
</dbReference>
<evidence type="ECO:0000256" key="1">
    <source>
        <dbReference type="SAM" id="MobiDB-lite"/>
    </source>
</evidence>
<reference evidence="3" key="1">
    <citation type="submission" date="2022-06" db="EMBL/GenBank/DDBJ databases">
        <authorList>
            <person name="Berger JAMES D."/>
            <person name="Berger JAMES D."/>
        </authorList>
    </citation>
    <scope>NUCLEOTIDE SEQUENCE [LARGE SCALE GENOMIC DNA]</scope>
</reference>
<protein>
    <submittedName>
        <fullName evidence="4">Uncharacterized protein</fullName>
    </submittedName>
</protein>
<keyword evidence="2" id="KW-0732">Signal</keyword>
<feature type="region of interest" description="Disordered" evidence="1">
    <location>
        <begin position="90"/>
        <end position="114"/>
    </location>
</feature>
<dbReference type="Proteomes" id="UP000050795">
    <property type="component" value="Unassembled WGS sequence"/>
</dbReference>
<feature type="chain" id="PRO_5041675871" evidence="2">
    <location>
        <begin position="27"/>
        <end position="114"/>
    </location>
</feature>
<proteinExistence type="predicted"/>
<organism evidence="3 4">
    <name type="scientific">Trichobilharzia regenti</name>
    <name type="common">Nasal bird schistosome</name>
    <dbReference type="NCBI Taxonomy" id="157069"/>
    <lineage>
        <taxon>Eukaryota</taxon>
        <taxon>Metazoa</taxon>
        <taxon>Spiralia</taxon>
        <taxon>Lophotrochozoa</taxon>
        <taxon>Platyhelminthes</taxon>
        <taxon>Trematoda</taxon>
        <taxon>Digenea</taxon>
        <taxon>Strigeidida</taxon>
        <taxon>Schistosomatoidea</taxon>
        <taxon>Schistosomatidae</taxon>
        <taxon>Trichobilharzia</taxon>
    </lineage>
</organism>
<evidence type="ECO:0000313" key="3">
    <source>
        <dbReference type="Proteomes" id="UP000050795"/>
    </source>
</evidence>
<name>A0AA85KJP1_TRIRE</name>
<keyword evidence="3" id="KW-1185">Reference proteome</keyword>
<evidence type="ECO:0000313" key="4">
    <source>
        <dbReference type="WBParaSite" id="TREG1_92800.1"/>
    </source>
</evidence>
<feature type="signal peptide" evidence="2">
    <location>
        <begin position="1"/>
        <end position="26"/>
    </location>
</feature>
<dbReference type="AlphaFoldDB" id="A0AA85KJP1"/>
<accession>A0AA85KJP1</accession>
<evidence type="ECO:0000256" key="2">
    <source>
        <dbReference type="SAM" id="SignalP"/>
    </source>
</evidence>